<evidence type="ECO:0008006" key="4">
    <source>
        <dbReference type="Google" id="ProtNLM"/>
    </source>
</evidence>
<keyword evidence="1" id="KW-0732">Signal</keyword>
<evidence type="ECO:0000313" key="3">
    <source>
        <dbReference type="Proteomes" id="UP000182146"/>
    </source>
</evidence>
<dbReference type="InterPro" id="IPR021409">
    <property type="entry name" value="DUF3047"/>
</dbReference>
<dbReference type="EMBL" id="FNGU01000001">
    <property type="protein sequence ID" value="SDL31162.1"/>
    <property type="molecule type" value="Genomic_DNA"/>
</dbReference>
<dbReference type="STRING" id="392333.SAMN05660860_00301"/>
<sequence>MSMLKLGLLLFLCLVLSPVEAARAERPAEIVIDDFEDGLSPHWEEKSFHGHTEYQVVAEGDGHCLRAVSRAAASGLIYRKSYSLHDYPYLSWRWRVNNILTRGDARRKDGDDYAARVYVVFPHWLPFRTRSINYIWANRLERGEFVPNPFFSRAVMLAVQSGEVNVGKWQSEKRNVLEDYRMIFGEEPPKVGALAIMTDTDNTLEEASACYDDLRISAQ</sequence>
<proteinExistence type="predicted"/>
<reference evidence="2 3" key="1">
    <citation type="submission" date="2016-10" db="EMBL/GenBank/DDBJ databases">
        <authorList>
            <person name="de Groot N.N."/>
        </authorList>
    </citation>
    <scope>NUCLEOTIDE SEQUENCE [LARGE SCALE GENOMIC DNA]</scope>
    <source>
        <strain evidence="2 3">DSM 17813</strain>
    </source>
</reference>
<dbReference type="Proteomes" id="UP000182146">
    <property type="component" value="Unassembled WGS sequence"/>
</dbReference>
<accession>A0A1G9J1G3</accession>
<protein>
    <recommendedName>
        <fullName evidence="4">DUF3047 domain-containing protein</fullName>
    </recommendedName>
</protein>
<feature type="signal peptide" evidence="1">
    <location>
        <begin position="1"/>
        <end position="21"/>
    </location>
</feature>
<evidence type="ECO:0000313" key="2">
    <source>
        <dbReference type="EMBL" id="SDL31162.1"/>
    </source>
</evidence>
<organism evidence="2 3">
    <name type="scientific">Geoalkalibacter ferrihydriticus</name>
    <dbReference type="NCBI Taxonomy" id="392333"/>
    <lineage>
        <taxon>Bacteria</taxon>
        <taxon>Pseudomonadati</taxon>
        <taxon>Thermodesulfobacteriota</taxon>
        <taxon>Desulfuromonadia</taxon>
        <taxon>Desulfuromonadales</taxon>
        <taxon>Geoalkalibacteraceae</taxon>
        <taxon>Geoalkalibacter</taxon>
    </lineage>
</organism>
<dbReference type="RefSeq" id="WP_074669447.1">
    <property type="nucleotide sequence ID" value="NZ_FNGU01000001.1"/>
</dbReference>
<gene>
    <name evidence="2" type="ORF">SAMN05660860_00301</name>
</gene>
<evidence type="ECO:0000256" key="1">
    <source>
        <dbReference type="SAM" id="SignalP"/>
    </source>
</evidence>
<dbReference type="AlphaFoldDB" id="A0A1G9J1G3"/>
<dbReference type="OrthoDB" id="9775969at2"/>
<name>A0A1G9J1G3_9BACT</name>
<dbReference type="Pfam" id="PF11249">
    <property type="entry name" value="DUF3047"/>
    <property type="match status" value="1"/>
</dbReference>
<feature type="chain" id="PRO_5010190488" description="DUF3047 domain-containing protein" evidence="1">
    <location>
        <begin position="22"/>
        <end position="219"/>
    </location>
</feature>